<evidence type="ECO:0000256" key="2">
    <source>
        <dbReference type="ARBA" id="ARBA00022618"/>
    </source>
</evidence>
<evidence type="ECO:0000256" key="7">
    <source>
        <dbReference type="SAM" id="MobiDB-lite"/>
    </source>
</evidence>
<proteinExistence type="inferred from homology"/>
<keyword evidence="5 6" id="KW-0131">Cell cycle</keyword>
<keyword evidence="10" id="KW-1185">Reference proteome</keyword>
<dbReference type="GO" id="GO:0005634">
    <property type="term" value="C:nucleus"/>
    <property type="evidence" value="ECO:0007669"/>
    <property type="project" value="TreeGrafter"/>
</dbReference>
<evidence type="ECO:0000313" key="9">
    <source>
        <dbReference type="EMBL" id="KAK7110252.1"/>
    </source>
</evidence>
<comment type="function">
    <text evidence="6">Tyrosine protein phosphatase which functions as a dosage-dependent inducer of mitotic progression.</text>
</comment>
<comment type="caution">
    <text evidence="9">The sequence shown here is derived from an EMBL/GenBank/DDBJ whole genome shotgun (WGS) entry which is preliminary data.</text>
</comment>
<organism evidence="9 10">
    <name type="scientific">Littorina saxatilis</name>
    <dbReference type="NCBI Taxonomy" id="31220"/>
    <lineage>
        <taxon>Eukaryota</taxon>
        <taxon>Metazoa</taxon>
        <taxon>Spiralia</taxon>
        <taxon>Lophotrochozoa</taxon>
        <taxon>Mollusca</taxon>
        <taxon>Gastropoda</taxon>
        <taxon>Caenogastropoda</taxon>
        <taxon>Littorinimorpha</taxon>
        <taxon>Littorinoidea</taxon>
        <taxon>Littorinidae</taxon>
        <taxon>Littorina</taxon>
    </lineage>
</organism>
<accession>A0AAN9GJ11</accession>
<comment type="catalytic activity">
    <reaction evidence="6">
        <text>O-phospho-L-tyrosyl-[protein] + H2O = L-tyrosyl-[protein] + phosphate</text>
        <dbReference type="Rhea" id="RHEA:10684"/>
        <dbReference type="Rhea" id="RHEA-COMP:10136"/>
        <dbReference type="Rhea" id="RHEA-COMP:20101"/>
        <dbReference type="ChEBI" id="CHEBI:15377"/>
        <dbReference type="ChEBI" id="CHEBI:43474"/>
        <dbReference type="ChEBI" id="CHEBI:46858"/>
        <dbReference type="ChEBI" id="CHEBI:61978"/>
        <dbReference type="EC" id="3.1.3.48"/>
    </reaction>
</comment>
<feature type="compositionally biased region" description="Polar residues" evidence="7">
    <location>
        <begin position="90"/>
        <end position="99"/>
    </location>
</feature>
<dbReference type="PANTHER" id="PTHR10828">
    <property type="entry name" value="M-PHASE INDUCER PHOSPHATASE DUAL SPECIFICITY PHOSPHATASE CDC25"/>
    <property type="match status" value="1"/>
</dbReference>
<dbReference type="GO" id="GO:0032502">
    <property type="term" value="P:developmental process"/>
    <property type="evidence" value="ECO:0007669"/>
    <property type="project" value="UniProtKB-ARBA"/>
</dbReference>
<dbReference type="GO" id="GO:0004725">
    <property type="term" value="F:protein tyrosine phosphatase activity"/>
    <property type="evidence" value="ECO:0007669"/>
    <property type="project" value="UniProtKB-UniRule"/>
</dbReference>
<evidence type="ECO:0000256" key="5">
    <source>
        <dbReference type="ARBA" id="ARBA00023306"/>
    </source>
</evidence>
<keyword evidence="2 6" id="KW-0132">Cell division</keyword>
<dbReference type="Pfam" id="PF06617">
    <property type="entry name" value="M-inducer_phosp"/>
    <property type="match status" value="1"/>
</dbReference>
<evidence type="ECO:0000256" key="1">
    <source>
        <dbReference type="ARBA" id="ARBA00011065"/>
    </source>
</evidence>
<dbReference type="Proteomes" id="UP001374579">
    <property type="component" value="Unassembled WGS sequence"/>
</dbReference>
<dbReference type="GO" id="GO:0110032">
    <property type="term" value="P:positive regulation of G2/MI transition of meiotic cell cycle"/>
    <property type="evidence" value="ECO:0007669"/>
    <property type="project" value="TreeGrafter"/>
</dbReference>
<dbReference type="SUPFAM" id="SSF52821">
    <property type="entry name" value="Rhodanese/Cell cycle control phosphatase"/>
    <property type="match status" value="1"/>
</dbReference>
<keyword evidence="3 6" id="KW-0378">Hydrolase</keyword>
<dbReference type="GO" id="GO:0005737">
    <property type="term" value="C:cytoplasm"/>
    <property type="evidence" value="ECO:0007669"/>
    <property type="project" value="TreeGrafter"/>
</dbReference>
<dbReference type="PRINTS" id="PR00716">
    <property type="entry name" value="MPIPHPHTASE"/>
</dbReference>
<keyword evidence="4 6" id="KW-0904">Protein phosphatase</keyword>
<dbReference type="SMART" id="SM00450">
    <property type="entry name" value="RHOD"/>
    <property type="match status" value="1"/>
</dbReference>
<feature type="domain" description="Rhodanese" evidence="8">
    <location>
        <begin position="438"/>
        <end position="547"/>
    </location>
</feature>
<comment type="similarity">
    <text evidence="1 6">Belongs to the MPI phosphatase family.</text>
</comment>
<dbReference type="GO" id="GO:0009794">
    <property type="term" value="P:regulation of mitotic cell cycle, embryonic"/>
    <property type="evidence" value="ECO:0007669"/>
    <property type="project" value="UniProtKB-ARBA"/>
</dbReference>
<dbReference type="CDD" id="cd01530">
    <property type="entry name" value="Cdc25"/>
    <property type="match status" value="1"/>
</dbReference>
<dbReference type="GO" id="GO:0051301">
    <property type="term" value="P:cell division"/>
    <property type="evidence" value="ECO:0007669"/>
    <property type="project" value="UniProtKB-UniRule"/>
</dbReference>
<dbReference type="Pfam" id="PF00581">
    <property type="entry name" value="Rhodanese"/>
    <property type="match status" value="1"/>
</dbReference>
<dbReference type="Gene3D" id="3.40.250.10">
    <property type="entry name" value="Rhodanese-like domain"/>
    <property type="match status" value="1"/>
</dbReference>
<dbReference type="InterPro" id="IPR001763">
    <property type="entry name" value="Rhodanese-like_dom"/>
</dbReference>
<sequence length="588" mass="66216">MSRQPFKPLSLNLKLKVTTLTSKTRPSMSCPGEMAANPIDQSPTFGLNSPMTNLAMNLSELSTRRGTPKRRLSLSSIDTPPSDDCRSSFDKASTSSTESGVFVDSPTLLDSPTLERKRTIAFRRIDSQPPPTLHLDCDSPTEFLDSMDTDDQCHSAPLPSTSSSTSCSDAATCKLNFFVEEGSSQDSGLGLEKDLGFKIPAGAGLRRRKQRLNEISEETCSPHKYSPIKSPQKRSLSFCLGSFRNANTDGDSPIRLKRSSLTCNEGDDDDGFLDLVDQEVAELTDNVPSGLSSLFTEPVISKPCSSKDESTPTSRRILPAKRFLKRSQSIDVGSRQFKRAEPPELFEGQSKRWKSEQTHDDSCTTNTHKVHPRRLQRCHSETEAMIKSAVQRLTEEADLIADSSKPCVLPTMRGKHQDLKAITPETLSHLLSGDFADQVEEYHVIDCRYPYEFKGGHIQDALNIFSRDTLVEQYLKNPRTTTDPNKRFLLIFHCEFSSERAPSLYRFLRKCDRESNKECYPVLHYPEIYLLEGGYKAFFEKHKPQCEPQTYRHMLHKDFSDDLRHFRAKSKSWSGEKGGRTGLRALKF</sequence>
<evidence type="ECO:0000259" key="8">
    <source>
        <dbReference type="PROSITE" id="PS50206"/>
    </source>
</evidence>
<dbReference type="EC" id="3.1.3.48" evidence="6"/>
<evidence type="ECO:0000256" key="4">
    <source>
        <dbReference type="ARBA" id="ARBA00022912"/>
    </source>
</evidence>
<dbReference type="AlphaFoldDB" id="A0AAN9GJ11"/>
<dbReference type="PANTHER" id="PTHR10828:SF17">
    <property type="entry name" value="PROTEIN-TYROSINE-PHOSPHATASE"/>
    <property type="match status" value="1"/>
</dbReference>
<dbReference type="FunFam" id="3.40.250.10:FF:000036">
    <property type="entry name" value="M-phase inducer phosphatase"/>
    <property type="match status" value="1"/>
</dbReference>
<feature type="region of interest" description="Disordered" evidence="7">
    <location>
        <begin position="347"/>
        <end position="368"/>
    </location>
</feature>
<evidence type="ECO:0000256" key="6">
    <source>
        <dbReference type="RuleBase" id="RU368028"/>
    </source>
</evidence>
<name>A0AAN9GJ11_9CAEN</name>
<dbReference type="GO" id="GO:0000086">
    <property type="term" value="P:G2/M transition of mitotic cell cycle"/>
    <property type="evidence" value="ECO:0007669"/>
    <property type="project" value="TreeGrafter"/>
</dbReference>
<evidence type="ECO:0000256" key="3">
    <source>
        <dbReference type="ARBA" id="ARBA00022801"/>
    </source>
</evidence>
<reference evidence="9 10" key="1">
    <citation type="submission" date="2024-02" db="EMBL/GenBank/DDBJ databases">
        <title>Chromosome-scale genome assembly of the rough periwinkle Littorina saxatilis.</title>
        <authorList>
            <person name="De Jode A."/>
            <person name="Faria R."/>
            <person name="Formenti G."/>
            <person name="Sims Y."/>
            <person name="Smith T.P."/>
            <person name="Tracey A."/>
            <person name="Wood J.M.D."/>
            <person name="Zagrodzka Z.B."/>
            <person name="Johannesson K."/>
            <person name="Butlin R.K."/>
            <person name="Leder E.H."/>
        </authorList>
    </citation>
    <scope>NUCLEOTIDE SEQUENCE [LARGE SCALE GENOMIC DNA]</scope>
    <source>
        <strain evidence="9">Snail1</strain>
        <tissue evidence="9">Muscle</tissue>
    </source>
</reference>
<keyword evidence="6" id="KW-0498">Mitosis</keyword>
<dbReference type="PROSITE" id="PS50206">
    <property type="entry name" value="RHODANESE_3"/>
    <property type="match status" value="1"/>
</dbReference>
<dbReference type="InterPro" id="IPR036873">
    <property type="entry name" value="Rhodanese-like_dom_sf"/>
</dbReference>
<feature type="compositionally biased region" description="Basic and acidic residues" evidence="7">
    <location>
        <begin position="349"/>
        <end position="362"/>
    </location>
</feature>
<dbReference type="InterPro" id="IPR000751">
    <property type="entry name" value="MPI_Phosphatase"/>
</dbReference>
<dbReference type="EMBL" id="JBAMIC010000003">
    <property type="protein sequence ID" value="KAK7110252.1"/>
    <property type="molecule type" value="Genomic_DNA"/>
</dbReference>
<gene>
    <name evidence="9" type="ORF">V1264_014159</name>
</gene>
<evidence type="ECO:0000313" key="10">
    <source>
        <dbReference type="Proteomes" id="UP001374579"/>
    </source>
</evidence>
<protein>
    <recommendedName>
        <fullName evidence="6">M-phase inducer phosphatase</fullName>
        <ecNumber evidence="6">3.1.3.48</ecNumber>
    </recommendedName>
</protein>
<feature type="region of interest" description="Disordered" evidence="7">
    <location>
        <begin position="62"/>
        <end position="104"/>
    </location>
</feature>
<dbReference type="GO" id="GO:0010971">
    <property type="term" value="P:positive regulation of G2/M transition of mitotic cell cycle"/>
    <property type="evidence" value="ECO:0007669"/>
    <property type="project" value="TreeGrafter"/>
</dbReference>